<evidence type="ECO:0000259" key="3">
    <source>
        <dbReference type="Pfam" id="PF13458"/>
    </source>
</evidence>
<evidence type="ECO:0000313" key="5">
    <source>
        <dbReference type="Proteomes" id="UP000178082"/>
    </source>
</evidence>
<dbReference type="Pfam" id="PF13174">
    <property type="entry name" value="TPR_6"/>
    <property type="match status" value="1"/>
</dbReference>
<dbReference type="Gene3D" id="3.40.50.2300">
    <property type="match status" value="2"/>
</dbReference>
<dbReference type="InterPro" id="IPR019734">
    <property type="entry name" value="TPR_rpt"/>
</dbReference>
<dbReference type="Proteomes" id="UP000178082">
    <property type="component" value="Unassembled WGS sequence"/>
</dbReference>
<proteinExistence type="inferred from homology"/>
<comment type="caution">
    <text evidence="4">The sequence shown here is derived from an EMBL/GenBank/DDBJ whole genome shotgun (WGS) entry which is preliminary data.</text>
</comment>
<dbReference type="EMBL" id="MGDI01000002">
    <property type="protein sequence ID" value="OGL55284.1"/>
    <property type="molecule type" value="Genomic_DNA"/>
</dbReference>
<dbReference type="Pfam" id="PF13458">
    <property type="entry name" value="Peripla_BP_6"/>
    <property type="match status" value="1"/>
</dbReference>
<gene>
    <name evidence="4" type="ORF">A3G31_04560</name>
</gene>
<evidence type="ECO:0000313" key="4">
    <source>
        <dbReference type="EMBL" id="OGL55284.1"/>
    </source>
</evidence>
<reference evidence="4 5" key="1">
    <citation type="journal article" date="2016" name="Nat. Commun.">
        <title>Thousands of microbial genomes shed light on interconnected biogeochemical processes in an aquifer system.</title>
        <authorList>
            <person name="Anantharaman K."/>
            <person name="Brown C.T."/>
            <person name="Hug L.A."/>
            <person name="Sharon I."/>
            <person name="Castelle C.J."/>
            <person name="Probst A.J."/>
            <person name="Thomas B.C."/>
            <person name="Singh A."/>
            <person name="Wilkins M.J."/>
            <person name="Karaoz U."/>
            <person name="Brodie E.L."/>
            <person name="Williams K.H."/>
            <person name="Hubbard S.S."/>
            <person name="Banfield J.F."/>
        </authorList>
    </citation>
    <scope>NUCLEOTIDE SEQUENCE [LARGE SCALE GENOMIC DNA]</scope>
</reference>
<keyword evidence="2" id="KW-0732">Signal</keyword>
<organism evidence="4 5">
    <name type="scientific">Candidatus Schekmanbacteria bacterium RIFCSPLOWO2_12_FULL_38_15</name>
    <dbReference type="NCBI Taxonomy" id="1817883"/>
    <lineage>
        <taxon>Bacteria</taxon>
        <taxon>Candidatus Schekmaniibacteriota</taxon>
    </lineage>
</organism>
<dbReference type="PROSITE" id="PS51257">
    <property type="entry name" value="PROKAR_LIPOPROTEIN"/>
    <property type="match status" value="1"/>
</dbReference>
<dbReference type="AlphaFoldDB" id="A0A1F7SQ22"/>
<dbReference type="Gene3D" id="1.25.40.10">
    <property type="entry name" value="Tetratricopeptide repeat domain"/>
    <property type="match status" value="1"/>
</dbReference>
<protein>
    <recommendedName>
        <fullName evidence="3">Leucine-binding protein domain-containing protein</fullName>
    </recommendedName>
</protein>
<dbReference type="SUPFAM" id="SSF53822">
    <property type="entry name" value="Periplasmic binding protein-like I"/>
    <property type="match status" value="1"/>
</dbReference>
<dbReference type="CDD" id="cd06347">
    <property type="entry name" value="PBP1_ABC_LivK_ligand_binding-like"/>
    <property type="match status" value="1"/>
</dbReference>
<accession>A0A1F7SQ22</accession>
<dbReference type="InterPro" id="IPR028081">
    <property type="entry name" value="Leu-bd"/>
</dbReference>
<dbReference type="PANTHER" id="PTHR30483">
    <property type="entry name" value="LEUCINE-SPECIFIC-BINDING PROTEIN"/>
    <property type="match status" value="1"/>
</dbReference>
<name>A0A1F7SQ22_9BACT</name>
<feature type="domain" description="Leucine-binding protein" evidence="3">
    <location>
        <begin position="233"/>
        <end position="582"/>
    </location>
</feature>
<dbReference type="InterPro" id="IPR011990">
    <property type="entry name" value="TPR-like_helical_dom_sf"/>
</dbReference>
<dbReference type="SUPFAM" id="SSF48452">
    <property type="entry name" value="TPR-like"/>
    <property type="match status" value="1"/>
</dbReference>
<dbReference type="InterPro" id="IPR051010">
    <property type="entry name" value="BCAA_transport"/>
</dbReference>
<comment type="similarity">
    <text evidence="1">Belongs to the leucine-binding protein family.</text>
</comment>
<evidence type="ECO:0000256" key="1">
    <source>
        <dbReference type="ARBA" id="ARBA00010062"/>
    </source>
</evidence>
<sequence length="590" mass="66049">MIKKSIWLAPILVLFLSLVSCQIFNEMRIKAESNLFRETTLSIEQGEIERAKTLLEEFSRKYPQSPKLAALNFLISKKLYQNKKNDEALFYISRVSGKEIDISIKGDFFETYGKIYTAKGNAYKGIINFLNALQYTPSEKKKKEINGFITDAIDKKATVGELEKIIGSFGSRFPSDEAILRLSKLKLYSGDELESIGLLEKFINSFPSHPKLPETKKLLQDVKKGLGYNKNLIGCILPLSGKYAKFGEWVKNGILTAINQKGGEVFGRQIDLIFKDSEGSPQKAADALRELAERYKPIAIIGPVRSFSVKACAKAVNKFKIPLISPTADDEDIANLSPYIFRNALTPKMQGEAMALYSINKLGMKNFAIIYPENFYGRNLNKYFTEKVNELGGNIIAEESYNPDENDFQMQALRIKEKQDAIAPIDGIYLPGFFDRVALIIPHLYFQGVQGIRFLGSNGWDSNTGGIDGTSKKIIDMVEERASLEGAVFTDGFYSDSKNPQVQEFVKAYKEAFDSNPNFYAAQSYDATCILINLLKSGTITREAVREGLASLRNFNGVSGVTTILPTGDSEKKLFFIRITNGDFEEINSE</sequence>
<dbReference type="PANTHER" id="PTHR30483:SF6">
    <property type="entry name" value="PERIPLASMIC BINDING PROTEIN OF ABC TRANSPORTER FOR NATURAL AMINO ACIDS"/>
    <property type="match status" value="1"/>
</dbReference>
<evidence type="ECO:0000256" key="2">
    <source>
        <dbReference type="ARBA" id="ARBA00022729"/>
    </source>
</evidence>
<dbReference type="InterPro" id="IPR028082">
    <property type="entry name" value="Peripla_BP_I"/>
</dbReference>
<dbReference type="STRING" id="1817883.A3G31_04560"/>